<reference evidence="1" key="1">
    <citation type="submission" date="2018-05" db="EMBL/GenBank/DDBJ databases">
        <authorList>
            <person name="Lanie J.A."/>
            <person name="Ng W.-L."/>
            <person name="Kazmierczak K.M."/>
            <person name="Andrzejewski T.M."/>
            <person name="Davidsen T.M."/>
            <person name="Wayne K.J."/>
            <person name="Tettelin H."/>
            <person name="Glass J.I."/>
            <person name="Rusch D."/>
            <person name="Podicherti R."/>
            <person name="Tsui H.-C.T."/>
            <person name="Winkler M.E."/>
        </authorList>
    </citation>
    <scope>NUCLEOTIDE SEQUENCE</scope>
</reference>
<gene>
    <name evidence="1" type="ORF">METZ01_LOCUS494675</name>
</gene>
<accession>A0A383DBS9</accession>
<dbReference type="AlphaFoldDB" id="A0A383DBS9"/>
<feature type="non-terminal residue" evidence="1">
    <location>
        <position position="1"/>
    </location>
</feature>
<evidence type="ECO:0000313" key="1">
    <source>
        <dbReference type="EMBL" id="SVE41821.1"/>
    </source>
</evidence>
<proteinExistence type="predicted"/>
<dbReference type="EMBL" id="UINC01215902">
    <property type="protein sequence ID" value="SVE41821.1"/>
    <property type="molecule type" value="Genomic_DNA"/>
</dbReference>
<name>A0A383DBS9_9ZZZZ</name>
<protein>
    <submittedName>
        <fullName evidence="1">Uncharacterized protein</fullName>
    </submittedName>
</protein>
<sequence length="120" mass="13915">WNHLYVHHDGYPEGAAIYLEDAHTVEKFIRKNDRAEVTASHEVHSDTEFRYDIHRHGDAFATSIGLKAYKREGYGEDATWSEFFDGSLNNFIETYKNTPHAEDIEVGKNYTPTRLPWKVA</sequence>
<organism evidence="1">
    <name type="scientific">marine metagenome</name>
    <dbReference type="NCBI Taxonomy" id="408172"/>
    <lineage>
        <taxon>unclassified sequences</taxon>
        <taxon>metagenomes</taxon>
        <taxon>ecological metagenomes</taxon>
    </lineage>
</organism>